<evidence type="ECO:0000256" key="2">
    <source>
        <dbReference type="ARBA" id="ARBA00007401"/>
    </source>
</evidence>
<keyword evidence="4 8" id="KW-0378">Hydrolase</keyword>
<reference evidence="8 9" key="1">
    <citation type="journal article" date="2019" name="Int. J. Syst. Evol. Microbiol.">
        <title>The Global Catalogue of Microorganisms (GCM) 10K type strain sequencing project: providing services to taxonomists for standard genome sequencing and annotation.</title>
        <authorList>
            <consortium name="The Broad Institute Genomics Platform"/>
            <consortium name="The Broad Institute Genome Sequencing Center for Infectious Disease"/>
            <person name="Wu L."/>
            <person name="Ma J."/>
        </authorList>
    </citation>
    <scope>NUCLEOTIDE SEQUENCE [LARGE SCALE GENOMIC DNA]</scope>
    <source>
        <strain evidence="8 9">JCM 14718</strain>
    </source>
</reference>
<feature type="domain" description="Beta-mannosidase-like galactose-binding" evidence="7">
    <location>
        <begin position="9"/>
        <end position="177"/>
    </location>
</feature>
<dbReference type="Gene3D" id="2.60.120.260">
    <property type="entry name" value="Galactose-binding domain-like"/>
    <property type="match status" value="1"/>
</dbReference>
<evidence type="ECO:0000256" key="1">
    <source>
        <dbReference type="ARBA" id="ARBA00000829"/>
    </source>
</evidence>
<evidence type="ECO:0000259" key="7">
    <source>
        <dbReference type="Pfam" id="PF22666"/>
    </source>
</evidence>
<dbReference type="SUPFAM" id="SSF51445">
    <property type="entry name" value="(Trans)glycosidases"/>
    <property type="match status" value="1"/>
</dbReference>
<dbReference type="PANTHER" id="PTHR43730:SF1">
    <property type="entry name" value="BETA-MANNOSIDASE"/>
    <property type="match status" value="1"/>
</dbReference>
<sequence>MRTLLHAGWTVRAASRTDEVDAVVPATVPGCVHTDLLAAGLIPDPYLDENEAAVAWIGRTDWRYETTFQWQPAGDDRVDLVCDGLDTVATVEVNGVVVGETRNMHRGYRFDVRQTLRPGANRLAITFGSPISFAEQLREKLGARPGGDRFPYNFIRKMACNFGWDWGPELVTAGIWRPIALESWSTARLASVRPLVTVEGNRGLVAVHVEVESDEAVPVVVRVADQVVEATVRTEGVIEVVVENPRLWWPRGYGEQPLYPLRVEIPGHDSYQTEIGFRTVRLDTTPDDIGTAFTFVVNDVPVFARGVNWIPDDCFPHRVDRERYERRLGQATDAGVNLVRVWGGGIFESDDFYQTCDRAGILVWQDFLFACAAYPEEEPIRGEVIAEAREAVTRLCPHPSLVLWNGNNENIWGYYDWGWREKLGDRTWGLGYYLDILPKIVAELDPTRPYCAGSPWSLSTDIYPNDPDHGCMHIWDVWNQRDYTGYLDYVPRFASEFGFQGPPRWSTLTRAVHDRPLTPYGPEMVAHQKAQDGMAKIDRSLTEHFGVPAAMDDWFWAAQLNQARALSLGIEHFRSWAPRCAGTVVWQLNDCWPVTSWAVVDGDGGRKPAWYALKHAYADRLVTVQARDGGLAVVIVNDTAQAWEDTVSVRRMSFEGKVLAEQDLTLSVGERKTALLAVSDRLSEPADPSGELLVVESSAGRACWFFRPDKDLSLPVDRYDVSSSTMAGGYRVSVTARSLLRDVAVLADRVAVDAEVDDMLVTLLPGETVMFEVRTAVDLDPALLTGPTVVRTANQLVSGG</sequence>
<dbReference type="InterPro" id="IPR036156">
    <property type="entry name" value="Beta-gal/glucu_dom_sf"/>
</dbReference>
<organism evidence="8 9">
    <name type="scientific">Fodinicola feengrottensis</name>
    <dbReference type="NCBI Taxonomy" id="435914"/>
    <lineage>
        <taxon>Bacteria</taxon>
        <taxon>Bacillati</taxon>
        <taxon>Actinomycetota</taxon>
        <taxon>Actinomycetes</taxon>
        <taxon>Mycobacteriales</taxon>
        <taxon>Fodinicola</taxon>
    </lineage>
</organism>
<evidence type="ECO:0000313" key="8">
    <source>
        <dbReference type="EMBL" id="GAA1696430.1"/>
    </source>
</evidence>
<evidence type="ECO:0000256" key="5">
    <source>
        <dbReference type="ARBA" id="ARBA00023295"/>
    </source>
</evidence>
<dbReference type="InterPro" id="IPR013783">
    <property type="entry name" value="Ig-like_fold"/>
</dbReference>
<proteinExistence type="inferred from homology"/>
<keyword evidence="9" id="KW-1185">Reference proteome</keyword>
<feature type="domain" description="Glycoside hydrolase family 2 immunoglobulin-like beta-sandwich" evidence="6">
    <location>
        <begin position="205"/>
        <end position="278"/>
    </location>
</feature>
<dbReference type="Proteomes" id="UP001500618">
    <property type="component" value="Unassembled WGS sequence"/>
</dbReference>
<dbReference type="Gene3D" id="2.60.40.10">
    <property type="entry name" value="Immunoglobulins"/>
    <property type="match status" value="1"/>
</dbReference>
<dbReference type="EMBL" id="BAAANY010000020">
    <property type="protein sequence ID" value="GAA1696430.1"/>
    <property type="molecule type" value="Genomic_DNA"/>
</dbReference>
<keyword evidence="5" id="KW-0326">Glycosidase</keyword>
<comment type="caution">
    <text evidence="8">The sequence shown here is derived from an EMBL/GenBank/DDBJ whole genome shotgun (WGS) entry which is preliminary data.</text>
</comment>
<dbReference type="SUPFAM" id="SSF49785">
    <property type="entry name" value="Galactose-binding domain-like"/>
    <property type="match status" value="1"/>
</dbReference>
<comment type="similarity">
    <text evidence="2">Belongs to the glycosyl hydrolase 2 family.</text>
</comment>
<evidence type="ECO:0000259" key="6">
    <source>
        <dbReference type="Pfam" id="PF00703"/>
    </source>
</evidence>
<dbReference type="RefSeq" id="WP_279579095.1">
    <property type="nucleotide sequence ID" value="NZ_BAAANY010000020.1"/>
</dbReference>
<dbReference type="EC" id="3.2.1.25" evidence="3"/>
<dbReference type="InterPro" id="IPR017853">
    <property type="entry name" value="GH"/>
</dbReference>
<protein>
    <recommendedName>
        <fullName evidence="3">beta-mannosidase</fullName>
        <ecNumber evidence="3">3.2.1.25</ecNumber>
    </recommendedName>
</protein>
<dbReference type="Pfam" id="PF22666">
    <property type="entry name" value="Glyco_hydro_2_N2"/>
    <property type="match status" value="1"/>
</dbReference>
<dbReference type="InterPro" id="IPR054593">
    <property type="entry name" value="Beta-mannosidase-like_N2"/>
</dbReference>
<dbReference type="Pfam" id="PF00703">
    <property type="entry name" value="Glyco_hydro_2"/>
    <property type="match status" value="1"/>
</dbReference>
<dbReference type="GO" id="GO:0016787">
    <property type="term" value="F:hydrolase activity"/>
    <property type="evidence" value="ECO:0007669"/>
    <property type="project" value="UniProtKB-KW"/>
</dbReference>
<dbReference type="InterPro" id="IPR008979">
    <property type="entry name" value="Galactose-bd-like_sf"/>
</dbReference>
<dbReference type="InterPro" id="IPR050887">
    <property type="entry name" value="Beta-mannosidase_GH2"/>
</dbReference>
<dbReference type="PANTHER" id="PTHR43730">
    <property type="entry name" value="BETA-MANNOSIDASE"/>
    <property type="match status" value="1"/>
</dbReference>
<gene>
    <name evidence="8" type="ORF">GCM10009765_52100</name>
</gene>
<accession>A0ABN2I0T6</accession>
<dbReference type="Gene3D" id="3.20.20.80">
    <property type="entry name" value="Glycosidases"/>
    <property type="match status" value="1"/>
</dbReference>
<name>A0ABN2I0T6_9ACTN</name>
<evidence type="ECO:0000313" key="9">
    <source>
        <dbReference type="Proteomes" id="UP001500618"/>
    </source>
</evidence>
<evidence type="ECO:0000256" key="3">
    <source>
        <dbReference type="ARBA" id="ARBA00012754"/>
    </source>
</evidence>
<evidence type="ECO:0000256" key="4">
    <source>
        <dbReference type="ARBA" id="ARBA00022801"/>
    </source>
</evidence>
<dbReference type="SUPFAM" id="SSF49303">
    <property type="entry name" value="beta-Galactosidase/glucuronidase domain"/>
    <property type="match status" value="2"/>
</dbReference>
<comment type="catalytic activity">
    <reaction evidence="1">
        <text>Hydrolysis of terminal, non-reducing beta-D-mannose residues in beta-D-mannosides.</text>
        <dbReference type="EC" id="3.2.1.25"/>
    </reaction>
</comment>
<dbReference type="InterPro" id="IPR006102">
    <property type="entry name" value="Ig-like_GH2"/>
</dbReference>